<dbReference type="AlphaFoldDB" id="A0A0E9XH68"/>
<accession>A0A0E9XH68</accession>
<protein>
    <submittedName>
        <fullName evidence="1">Uncharacterized protein</fullName>
    </submittedName>
</protein>
<dbReference type="EMBL" id="GBXM01006578">
    <property type="protein sequence ID" value="JAI02000.1"/>
    <property type="molecule type" value="Transcribed_RNA"/>
</dbReference>
<organism evidence="1">
    <name type="scientific">Anguilla anguilla</name>
    <name type="common">European freshwater eel</name>
    <name type="synonym">Muraena anguilla</name>
    <dbReference type="NCBI Taxonomy" id="7936"/>
    <lineage>
        <taxon>Eukaryota</taxon>
        <taxon>Metazoa</taxon>
        <taxon>Chordata</taxon>
        <taxon>Craniata</taxon>
        <taxon>Vertebrata</taxon>
        <taxon>Euteleostomi</taxon>
        <taxon>Actinopterygii</taxon>
        <taxon>Neopterygii</taxon>
        <taxon>Teleostei</taxon>
        <taxon>Anguilliformes</taxon>
        <taxon>Anguillidae</taxon>
        <taxon>Anguilla</taxon>
    </lineage>
</organism>
<evidence type="ECO:0000313" key="1">
    <source>
        <dbReference type="EMBL" id="JAI02000.1"/>
    </source>
</evidence>
<reference evidence="1" key="2">
    <citation type="journal article" date="2015" name="Fish Shellfish Immunol.">
        <title>Early steps in the European eel (Anguilla anguilla)-Vibrio vulnificus interaction in the gills: Role of the RtxA13 toxin.</title>
        <authorList>
            <person name="Callol A."/>
            <person name="Pajuelo D."/>
            <person name="Ebbesson L."/>
            <person name="Teles M."/>
            <person name="MacKenzie S."/>
            <person name="Amaro C."/>
        </authorList>
    </citation>
    <scope>NUCLEOTIDE SEQUENCE</scope>
</reference>
<name>A0A0E9XH68_ANGAN</name>
<reference evidence="1" key="1">
    <citation type="submission" date="2014-11" db="EMBL/GenBank/DDBJ databases">
        <authorList>
            <person name="Amaro Gonzalez C."/>
        </authorList>
    </citation>
    <scope>NUCLEOTIDE SEQUENCE</scope>
</reference>
<sequence>MQFKKQLPNWRGIAGQTRRIHSLFRILHKAEPIDSRSSFSTQSGDILQAVSANQRVKICLCHMLHFRKGKSETVGHAAQKKSISENAERLTLTCSDRQKLSACCLIKM</sequence>
<proteinExistence type="predicted"/>